<dbReference type="Proteomes" id="UP000645610">
    <property type="component" value="Unassembled WGS sequence"/>
</dbReference>
<evidence type="ECO:0000313" key="1">
    <source>
        <dbReference type="EMBL" id="MBF9143743.1"/>
    </source>
</evidence>
<dbReference type="EMBL" id="JADQDP010000004">
    <property type="protein sequence ID" value="MBF9143743.1"/>
    <property type="molecule type" value="Genomic_DNA"/>
</dbReference>
<name>A0A931FL38_9BACT</name>
<accession>A0A931FL38</accession>
<evidence type="ECO:0000313" key="2">
    <source>
        <dbReference type="Proteomes" id="UP000645610"/>
    </source>
</evidence>
<dbReference type="RefSeq" id="WP_196288082.1">
    <property type="nucleotide sequence ID" value="NZ_JADQDP010000004.1"/>
</dbReference>
<sequence>MIELANIRTLFDELWPMMHGSQSHKQNCIRQFSQIKKSFEKWPDDFDKLLAGLDAVEGIGLAIASGLIWSVYQDEAVPFDKYTMTYALTEKILITNSISSGRYTSACEKVMEYCAGFNYTEEDGTERDYEIQDFVIESMEKMREYPALIEPR</sequence>
<comment type="caution">
    <text evidence="1">The sequence shown here is derived from an EMBL/GenBank/DDBJ whole genome shotgun (WGS) entry which is preliminary data.</text>
</comment>
<keyword evidence="2" id="KW-1185">Reference proteome</keyword>
<proteinExistence type="predicted"/>
<protein>
    <submittedName>
        <fullName evidence="1">Uncharacterized protein</fullName>
    </submittedName>
</protein>
<gene>
    <name evidence="1" type="ORF">I2I01_19010</name>
</gene>
<reference evidence="1 2" key="1">
    <citation type="submission" date="2020-11" db="EMBL/GenBank/DDBJ databases">
        <authorList>
            <person name="Kim M.K."/>
        </authorList>
    </citation>
    <scope>NUCLEOTIDE SEQUENCE [LARGE SCALE GENOMIC DNA]</scope>
    <source>
        <strain evidence="1 2">BT439</strain>
    </source>
</reference>
<dbReference type="AlphaFoldDB" id="A0A931FL38"/>
<organism evidence="1 2">
    <name type="scientific">Hymenobacter properus</name>
    <dbReference type="NCBI Taxonomy" id="2791026"/>
    <lineage>
        <taxon>Bacteria</taxon>
        <taxon>Pseudomonadati</taxon>
        <taxon>Bacteroidota</taxon>
        <taxon>Cytophagia</taxon>
        <taxon>Cytophagales</taxon>
        <taxon>Hymenobacteraceae</taxon>
        <taxon>Hymenobacter</taxon>
    </lineage>
</organism>